<dbReference type="PRINTS" id="PR00508">
    <property type="entry name" value="S21N4MTFRASE"/>
</dbReference>
<keyword evidence="3" id="KW-0808">Transferase</keyword>
<dbReference type="PROSITE" id="PS00093">
    <property type="entry name" value="N4_MTASE"/>
    <property type="match status" value="1"/>
</dbReference>
<dbReference type="PANTHER" id="PTHR13370:SF3">
    <property type="entry name" value="TRNA (GUANINE(10)-N2)-METHYLTRANSFERASE HOMOLOG"/>
    <property type="match status" value="1"/>
</dbReference>
<dbReference type="InterPro" id="IPR029063">
    <property type="entry name" value="SAM-dependent_MTases_sf"/>
</dbReference>
<dbReference type="REBASE" id="310580">
    <property type="entry name" value="M.TspA32ORF20380P"/>
</dbReference>
<dbReference type="GO" id="GO:0003677">
    <property type="term" value="F:DNA binding"/>
    <property type="evidence" value="ECO:0007669"/>
    <property type="project" value="UniProtKB-KW"/>
</dbReference>
<evidence type="ECO:0000256" key="5">
    <source>
        <dbReference type="ARBA" id="ARBA00022747"/>
    </source>
</evidence>
<proteinExistence type="inferred from homology"/>
<dbReference type="Pfam" id="PF01555">
    <property type="entry name" value="N6_N4_Mtase"/>
    <property type="match status" value="1"/>
</dbReference>
<evidence type="ECO:0000256" key="7">
    <source>
        <dbReference type="ARBA" id="ARBA00049120"/>
    </source>
</evidence>
<keyword evidence="5" id="KW-0680">Restriction system</keyword>
<dbReference type="GO" id="GO:0005737">
    <property type="term" value="C:cytoplasm"/>
    <property type="evidence" value="ECO:0007669"/>
    <property type="project" value="TreeGrafter"/>
</dbReference>
<name>A0A455T360_9CHLR</name>
<reference evidence="10" key="1">
    <citation type="submission" date="2018-12" db="EMBL/GenBank/DDBJ databases">
        <title>Novel natural products biosynthetic potential of the class Ktedonobacteria.</title>
        <authorList>
            <person name="Zheng Y."/>
            <person name="Saitou A."/>
            <person name="Wang C.M."/>
            <person name="Toyoda A."/>
            <person name="Minakuchi Y."/>
            <person name="Sekiguchi Y."/>
            <person name="Ueda K."/>
            <person name="Takano H."/>
            <person name="Sakai Y."/>
            <person name="Yokota A."/>
            <person name="Yabe S."/>
        </authorList>
    </citation>
    <scope>NUCLEOTIDE SEQUENCE</scope>
    <source>
        <strain evidence="10">A3-2</strain>
    </source>
</reference>
<keyword evidence="2" id="KW-0489">Methyltransferase</keyword>
<comment type="catalytic activity">
    <reaction evidence="7">
        <text>a 2'-deoxycytidine in DNA + S-adenosyl-L-methionine = an N(4)-methyl-2'-deoxycytidine in DNA + S-adenosyl-L-homocysteine + H(+)</text>
        <dbReference type="Rhea" id="RHEA:16857"/>
        <dbReference type="Rhea" id="RHEA-COMP:11369"/>
        <dbReference type="Rhea" id="RHEA-COMP:13674"/>
        <dbReference type="ChEBI" id="CHEBI:15378"/>
        <dbReference type="ChEBI" id="CHEBI:57856"/>
        <dbReference type="ChEBI" id="CHEBI:59789"/>
        <dbReference type="ChEBI" id="CHEBI:85452"/>
        <dbReference type="ChEBI" id="CHEBI:137933"/>
        <dbReference type="EC" id="2.1.1.113"/>
    </reaction>
</comment>
<dbReference type="SUPFAM" id="SSF53335">
    <property type="entry name" value="S-adenosyl-L-methionine-dependent methyltransferases"/>
    <property type="match status" value="2"/>
</dbReference>
<dbReference type="Gene3D" id="3.40.50.150">
    <property type="entry name" value="Vaccinia Virus protein VP39"/>
    <property type="match status" value="2"/>
</dbReference>
<evidence type="ECO:0000256" key="1">
    <source>
        <dbReference type="ARBA" id="ARBA00010203"/>
    </source>
</evidence>
<dbReference type="GO" id="GO:0009007">
    <property type="term" value="F:site-specific DNA-methyltransferase (adenine-specific) activity"/>
    <property type="evidence" value="ECO:0007669"/>
    <property type="project" value="TreeGrafter"/>
</dbReference>
<protein>
    <recommendedName>
        <fullName evidence="8">Methyltransferase</fullName>
        <ecNumber evidence="8">2.1.1.-</ecNumber>
    </recommendedName>
</protein>
<evidence type="ECO:0000256" key="6">
    <source>
        <dbReference type="ARBA" id="ARBA00023125"/>
    </source>
</evidence>
<dbReference type="EMBL" id="AP019377">
    <property type="protein sequence ID" value="BBH93839.1"/>
    <property type="molecule type" value="Genomic_DNA"/>
</dbReference>
<comment type="similarity">
    <text evidence="1">Belongs to the N(4)/N(6)-methyltransferase family. N(4) subfamily.</text>
</comment>
<dbReference type="PANTHER" id="PTHR13370">
    <property type="entry name" value="RNA METHYLASE-RELATED"/>
    <property type="match status" value="1"/>
</dbReference>
<evidence type="ECO:0000256" key="8">
    <source>
        <dbReference type="RuleBase" id="RU362026"/>
    </source>
</evidence>
<evidence type="ECO:0000256" key="4">
    <source>
        <dbReference type="ARBA" id="ARBA00022691"/>
    </source>
</evidence>
<dbReference type="GO" id="GO:0009307">
    <property type="term" value="P:DNA restriction-modification system"/>
    <property type="evidence" value="ECO:0007669"/>
    <property type="project" value="UniProtKB-KW"/>
</dbReference>
<dbReference type="InterPro" id="IPR017985">
    <property type="entry name" value="MeTrfase_CN4_CS"/>
</dbReference>
<dbReference type="GO" id="GO:0015667">
    <property type="term" value="F:site-specific DNA-methyltransferase (cytosine-N4-specific) activity"/>
    <property type="evidence" value="ECO:0007669"/>
    <property type="project" value="UniProtKB-EC"/>
</dbReference>
<dbReference type="InterPro" id="IPR001091">
    <property type="entry name" value="RM_Methyltransferase"/>
</dbReference>
<sequence>MDAQPKKLTIAGQRTCRCDPSHLNCLTPKEWIKCQLGVWQFSYEKRDIRDKQKHPATFPIALARRCIELFTHRGELVLDPFMGSGTTLLAARDVGRNAVGFDIHPDYVALAHERLNREPLPSDPQLAQTHQLALHDDARNIPLYLEPESVACIVTSPPYANLLNRARLNKSRRGQARKNDQYHRVEQYSQLPEDLGTLELGAYAQAMQEIFARLLPLLKRRAHCVVNVTDMWWENQRITIHMAVIEALRLAGYELRNIIIWDRTNIVNRVGIFGWPSNYITMGTTFEYLLDFWKPE</sequence>
<dbReference type="InterPro" id="IPR002941">
    <property type="entry name" value="DNA_methylase_N4/N6"/>
</dbReference>
<evidence type="ECO:0000313" key="10">
    <source>
        <dbReference type="EMBL" id="BBH93839.1"/>
    </source>
</evidence>
<evidence type="ECO:0000256" key="2">
    <source>
        <dbReference type="ARBA" id="ARBA00022603"/>
    </source>
</evidence>
<gene>
    <name evidence="10" type="ORF">KTA_20380</name>
</gene>
<dbReference type="AlphaFoldDB" id="A0A455T360"/>
<organism evidence="10">
    <name type="scientific">Thermogemmatispora argillosa</name>
    <dbReference type="NCBI Taxonomy" id="2045280"/>
    <lineage>
        <taxon>Bacteria</taxon>
        <taxon>Bacillati</taxon>
        <taxon>Chloroflexota</taxon>
        <taxon>Ktedonobacteria</taxon>
        <taxon>Thermogemmatisporales</taxon>
        <taxon>Thermogemmatisporaceae</taxon>
        <taxon>Thermogemmatispora</taxon>
    </lineage>
</organism>
<feature type="domain" description="DNA methylase N-4/N-6" evidence="9">
    <location>
        <begin position="37"/>
        <end position="112"/>
    </location>
</feature>
<dbReference type="GO" id="GO:0032259">
    <property type="term" value="P:methylation"/>
    <property type="evidence" value="ECO:0007669"/>
    <property type="project" value="UniProtKB-KW"/>
</dbReference>
<dbReference type="EC" id="2.1.1.-" evidence="8"/>
<dbReference type="GO" id="GO:0008170">
    <property type="term" value="F:N-methyltransferase activity"/>
    <property type="evidence" value="ECO:0007669"/>
    <property type="project" value="InterPro"/>
</dbReference>
<evidence type="ECO:0000259" key="9">
    <source>
        <dbReference type="Pfam" id="PF01555"/>
    </source>
</evidence>
<keyword evidence="4" id="KW-0949">S-adenosyl-L-methionine</keyword>
<keyword evidence="6" id="KW-0238">DNA-binding</keyword>
<evidence type="ECO:0000256" key="3">
    <source>
        <dbReference type="ARBA" id="ARBA00022679"/>
    </source>
</evidence>
<accession>A0A455T360</accession>